<keyword evidence="2" id="KW-1185">Reference proteome</keyword>
<comment type="caution">
    <text evidence="1">The sequence shown here is derived from an EMBL/GenBank/DDBJ whole genome shotgun (WGS) entry which is preliminary data.</text>
</comment>
<dbReference type="Proteomes" id="UP001073122">
    <property type="component" value="Unassembled WGS sequence"/>
</dbReference>
<sequence length="149" mass="17812">MTTKKLLIFSLLVLSFNLYFTQKIEIKNDKVLLDEKPILKAEKINMNQYSFYNLKNDDEILLYKGFDNETPQYINDDYYVLNFLTEKIKIESNDFSQIASFMNSKKSMEKLIKWLLKEKVLTLEGELNPDRVAIFKEKYDQNITERTIR</sequence>
<dbReference type="RefSeq" id="WP_267266328.1">
    <property type="nucleotide sequence ID" value="NZ_JAOVZW010000017.1"/>
</dbReference>
<evidence type="ECO:0000313" key="1">
    <source>
        <dbReference type="EMBL" id="MCX8525043.1"/>
    </source>
</evidence>
<dbReference type="EMBL" id="JAOVZW010000017">
    <property type="protein sequence ID" value="MCX8525043.1"/>
    <property type="molecule type" value="Genomic_DNA"/>
</dbReference>
<reference evidence="1" key="1">
    <citation type="submission" date="2022-10" db="EMBL/GenBank/DDBJ databases">
        <title>Chryseobacterium sp. nov., a novel bacterial species.</title>
        <authorList>
            <person name="Cao Y."/>
        </authorList>
    </citation>
    <scope>NUCLEOTIDE SEQUENCE</scope>
    <source>
        <strain evidence="1">CCTCC AB2015118</strain>
    </source>
</reference>
<proteinExistence type="predicted"/>
<evidence type="ECO:0000313" key="2">
    <source>
        <dbReference type="Proteomes" id="UP001073122"/>
    </source>
</evidence>
<name>A0ABT3XTN4_9FLAO</name>
<gene>
    <name evidence="1" type="ORF">OF897_14080</name>
</gene>
<protein>
    <submittedName>
        <fullName evidence="1">Uncharacterized protein</fullName>
    </submittedName>
</protein>
<accession>A0ABT3XTN4</accession>
<organism evidence="1 2">
    <name type="scientific">Chryseobacterium formosus</name>
    <dbReference type="NCBI Taxonomy" id="1537363"/>
    <lineage>
        <taxon>Bacteria</taxon>
        <taxon>Pseudomonadati</taxon>
        <taxon>Bacteroidota</taxon>
        <taxon>Flavobacteriia</taxon>
        <taxon>Flavobacteriales</taxon>
        <taxon>Weeksellaceae</taxon>
        <taxon>Chryseobacterium group</taxon>
        <taxon>Chryseobacterium</taxon>
    </lineage>
</organism>